<evidence type="ECO:0000256" key="2">
    <source>
        <dbReference type="ARBA" id="ARBA00010122"/>
    </source>
</evidence>
<dbReference type="STRING" id="1727163.AO498_00910"/>
<dbReference type="InterPro" id="IPR036393">
    <property type="entry name" value="AceGlu_kinase-like_sf"/>
</dbReference>
<comment type="pathway">
    <text evidence="8">Amino-acid biosynthesis; L-methionine biosynthesis via de novo pathway; L-homoserine from L-aspartate: step 1/3.</text>
</comment>
<dbReference type="UniPathway" id="UPA00051">
    <property type="reaction ID" value="UER00462"/>
</dbReference>
<evidence type="ECO:0000259" key="9">
    <source>
        <dbReference type="Pfam" id="PF00696"/>
    </source>
</evidence>
<gene>
    <name evidence="10" type="ORF">AO498_00910</name>
</gene>
<organism evidence="10 11">
    <name type="scientific">Algoriphagus sanaruensis</name>
    <dbReference type="NCBI Taxonomy" id="1727163"/>
    <lineage>
        <taxon>Bacteria</taxon>
        <taxon>Pseudomonadati</taxon>
        <taxon>Bacteroidota</taxon>
        <taxon>Cytophagia</taxon>
        <taxon>Cytophagales</taxon>
        <taxon>Cyclobacteriaceae</taxon>
        <taxon>Algoriphagus</taxon>
    </lineage>
</organism>
<dbReference type="UniPathway" id="UPA00050">
    <property type="reaction ID" value="UER00461"/>
</dbReference>
<feature type="domain" description="Aspartate/glutamate/uridylate kinase" evidence="9">
    <location>
        <begin position="3"/>
        <end position="282"/>
    </location>
</feature>
<evidence type="ECO:0000313" key="11">
    <source>
        <dbReference type="Proteomes" id="UP000073816"/>
    </source>
</evidence>
<dbReference type="PANTHER" id="PTHR21499">
    <property type="entry name" value="ASPARTATE KINASE"/>
    <property type="match status" value="1"/>
</dbReference>
<dbReference type="PANTHER" id="PTHR21499:SF59">
    <property type="entry name" value="ASPARTOKINASE"/>
    <property type="match status" value="1"/>
</dbReference>
<sequence length="427" mass="48250">MTKTLVFKFGGASVKDSSAIKNLSEILRNRLRKNMIIVVSAMGKTTNALESILAEKLSLKDYSVNSTKIKDFHFSICSELFPEAHPIFAQLQNLFSQLEQELLSPLSQENYDEYYDRIVSYGELISSRIVSEYLCAQELIVVWKDAREVICTDSDFRFAKINWEKTKLTCQKSWKPILENFPILTQGFIGKDAKGRTTTLGREGSDFTAAILGTSLEAGSVTIWKDVPGVLNADPKLFPNTSKFDELGYKEAAEMTYFGASVIHPKTIKPLANAGIPLFVKSFLDPEASGTKIHESAASHEIPAIVLKKDQILISLKVTDFTFIEEKHIHRIYEQLQALKLRVNMLQLSAISVSIVIDAHLFKLDQLLSRLQSEFEIRYNEGLELLTILKQKSEEIPSLLQGYEVLLEQSTRNTFQAVRRKVETKDI</sequence>
<dbReference type="AlphaFoldDB" id="A0A142EIH6"/>
<dbReference type="GO" id="GO:0004072">
    <property type="term" value="F:aspartate kinase activity"/>
    <property type="evidence" value="ECO:0007669"/>
    <property type="project" value="UniProtKB-EC"/>
</dbReference>
<keyword evidence="6" id="KW-0067">ATP-binding</keyword>
<keyword evidence="4" id="KW-0547">Nucleotide-binding</keyword>
<keyword evidence="8" id="KW-0028">Amino-acid biosynthesis</keyword>
<comment type="pathway">
    <text evidence="8">Amino-acid biosynthesis; L-threonine biosynthesis; L-threonine from L-aspartate: step 1/5.</text>
</comment>
<dbReference type="NCBIfam" id="TIGR00657">
    <property type="entry name" value="asp_kinases"/>
    <property type="match status" value="1"/>
</dbReference>
<dbReference type="PATRIC" id="fig|1727163.4.peg.189"/>
<dbReference type="GO" id="GO:0009089">
    <property type="term" value="P:lysine biosynthetic process via diaminopimelate"/>
    <property type="evidence" value="ECO:0007669"/>
    <property type="project" value="UniProtKB-UniPathway"/>
</dbReference>
<protein>
    <recommendedName>
        <fullName evidence="7">Aspartokinase</fullName>
        <ecNumber evidence="7">2.7.2.4</ecNumber>
    </recommendedName>
</protein>
<evidence type="ECO:0000256" key="4">
    <source>
        <dbReference type="ARBA" id="ARBA00022741"/>
    </source>
</evidence>
<reference evidence="10 11" key="2">
    <citation type="journal article" date="2016" name="Genome Announc.">
        <title>Complete Genome Sequence of Algoriphagus sp. Strain M8-2, Isolated from a Brackish Lake.</title>
        <authorList>
            <person name="Muraguchi Y."/>
            <person name="Kushimoto K."/>
            <person name="Ohtsubo Y."/>
            <person name="Suzuki T."/>
            <person name="Dohra H."/>
            <person name="Kimbara K."/>
            <person name="Shintani M."/>
        </authorList>
    </citation>
    <scope>NUCLEOTIDE SEQUENCE [LARGE SCALE GENOMIC DNA]</scope>
    <source>
        <strain evidence="10 11">M8-2</strain>
    </source>
</reference>
<dbReference type="KEGG" id="alm:AO498_00910"/>
<accession>A0A142EIH6</accession>
<evidence type="ECO:0000256" key="5">
    <source>
        <dbReference type="ARBA" id="ARBA00022777"/>
    </source>
</evidence>
<name>A0A142EIH6_9BACT</name>
<keyword evidence="3 7" id="KW-0808">Transferase</keyword>
<reference evidence="11" key="1">
    <citation type="submission" date="2015-09" db="EMBL/GenBank/DDBJ databases">
        <title>Complete sequence of Algoriphagus sp. M8-2.</title>
        <authorList>
            <person name="Shintani M."/>
        </authorList>
    </citation>
    <scope>NUCLEOTIDE SEQUENCE [LARGE SCALE GENOMIC DNA]</scope>
    <source>
        <strain evidence="11">M8-2</strain>
    </source>
</reference>
<dbReference type="GO" id="GO:0009088">
    <property type="term" value="P:threonine biosynthetic process"/>
    <property type="evidence" value="ECO:0007669"/>
    <property type="project" value="UniProtKB-UniPathway"/>
</dbReference>
<evidence type="ECO:0000256" key="8">
    <source>
        <dbReference type="RuleBase" id="RU004249"/>
    </source>
</evidence>
<dbReference type="SUPFAM" id="SSF53633">
    <property type="entry name" value="Carbamate kinase-like"/>
    <property type="match status" value="1"/>
</dbReference>
<dbReference type="EC" id="2.7.2.4" evidence="7"/>
<dbReference type="InterPro" id="IPR001048">
    <property type="entry name" value="Asp/Glu/Uridylate_kinase"/>
</dbReference>
<evidence type="ECO:0000313" key="10">
    <source>
        <dbReference type="EMBL" id="AMQ54931.1"/>
    </source>
</evidence>
<dbReference type="UniPathway" id="UPA00034">
    <property type="reaction ID" value="UER00015"/>
</dbReference>
<dbReference type="EMBL" id="CP012836">
    <property type="protein sequence ID" value="AMQ54931.1"/>
    <property type="molecule type" value="Genomic_DNA"/>
</dbReference>
<dbReference type="OrthoDB" id="9799110at2"/>
<dbReference type="GO" id="GO:0009090">
    <property type="term" value="P:homoserine biosynthetic process"/>
    <property type="evidence" value="ECO:0007669"/>
    <property type="project" value="TreeGrafter"/>
</dbReference>
<dbReference type="GO" id="GO:0005829">
    <property type="term" value="C:cytosol"/>
    <property type="evidence" value="ECO:0007669"/>
    <property type="project" value="TreeGrafter"/>
</dbReference>
<dbReference type="Proteomes" id="UP000073816">
    <property type="component" value="Chromosome"/>
</dbReference>
<dbReference type="Gene3D" id="3.40.1160.10">
    <property type="entry name" value="Acetylglutamate kinase-like"/>
    <property type="match status" value="1"/>
</dbReference>
<keyword evidence="11" id="KW-1185">Reference proteome</keyword>
<keyword evidence="5 7" id="KW-0418">Kinase</keyword>
<comment type="similarity">
    <text evidence="2 7">Belongs to the aspartokinase family.</text>
</comment>
<comment type="catalytic activity">
    <reaction evidence="7">
        <text>L-aspartate + ATP = 4-phospho-L-aspartate + ADP</text>
        <dbReference type="Rhea" id="RHEA:23776"/>
        <dbReference type="ChEBI" id="CHEBI:29991"/>
        <dbReference type="ChEBI" id="CHEBI:30616"/>
        <dbReference type="ChEBI" id="CHEBI:57535"/>
        <dbReference type="ChEBI" id="CHEBI:456216"/>
        <dbReference type="EC" id="2.7.2.4"/>
    </reaction>
</comment>
<evidence type="ECO:0000256" key="1">
    <source>
        <dbReference type="ARBA" id="ARBA00004766"/>
    </source>
</evidence>
<dbReference type="InterPro" id="IPR042199">
    <property type="entry name" value="AsparK_Bifunc_asparK/hSer_DH"/>
</dbReference>
<proteinExistence type="inferred from homology"/>
<evidence type="ECO:0000256" key="3">
    <source>
        <dbReference type="ARBA" id="ARBA00022679"/>
    </source>
</evidence>
<evidence type="ECO:0000256" key="6">
    <source>
        <dbReference type="ARBA" id="ARBA00022840"/>
    </source>
</evidence>
<dbReference type="GO" id="GO:0005524">
    <property type="term" value="F:ATP binding"/>
    <property type="evidence" value="ECO:0007669"/>
    <property type="project" value="UniProtKB-KW"/>
</dbReference>
<dbReference type="InterPro" id="IPR001341">
    <property type="entry name" value="Asp_kinase"/>
</dbReference>
<dbReference type="Gene3D" id="1.20.120.1320">
    <property type="entry name" value="Aspartokinase, catalytic domain"/>
    <property type="match status" value="1"/>
</dbReference>
<dbReference type="Pfam" id="PF00696">
    <property type="entry name" value="AA_kinase"/>
    <property type="match status" value="1"/>
</dbReference>
<comment type="pathway">
    <text evidence="1 8">Amino-acid biosynthesis; L-lysine biosynthesis via DAP pathway; (S)-tetrahydrodipicolinate from L-aspartate: step 1/4.</text>
</comment>
<evidence type="ECO:0000256" key="7">
    <source>
        <dbReference type="RuleBase" id="RU003448"/>
    </source>
</evidence>
<dbReference type="RefSeq" id="WP_067542439.1">
    <property type="nucleotide sequence ID" value="NZ_CP012836.1"/>
</dbReference>